<evidence type="ECO:0000313" key="1">
    <source>
        <dbReference type="Proteomes" id="UP000515135"/>
    </source>
</evidence>
<protein>
    <submittedName>
        <fullName evidence="2">Uncharacterized protein LOC109484456</fullName>
    </submittedName>
</protein>
<dbReference type="AlphaFoldDB" id="A0A6P5AMN7"/>
<dbReference type="Proteomes" id="UP000515135">
    <property type="component" value="Unplaced"/>
</dbReference>
<dbReference type="PANTHER" id="PTHR33361">
    <property type="entry name" value="GLR0591 PROTEIN"/>
    <property type="match status" value="1"/>
</dbReference>
<keyword evidence="1" id="KW-1185">Reference proteome</keyword>
<organism evidence="1 2">
    <name type="scientific">Branchiostoma belcheri</name>
    <name type="common">Amphioxus</name>
    <dbReference type="NCBI Taxonomy" id="7741"/>
    <lineage>
        <taxon>Eukaryota</taxon>
        <taxon>Metazoa</taxon>
        <taxon>Chordata</taxon>
        <taxon>Cephalochordata</taxon>
        <taxon>Leptocardii</taxon>
        <taxon>Amphioxiformes</taxon>
        <taxon>Branchiostomatidae</taxon>
        <taxon>Branchiostoma</taxon>
    </lineage>
</organism>
<proteinExistence type="predicted"/>
<dbReference type="KEGG" id="bbel:109484456"/>
<sequence>MASAGNRIAELCEEFWQWRMRESPEFATSTGCHTYDHLLDSHKPQAYAKRMVFCEKFLTTVQDCDDSGATAEEKLSLRLLRTEIQTYLDGIRFSPHLYPINTMEGSHVEFERLISFMKFNNKQDYDMYFSRLKAFPTQATEMINLMKQGIAEGRTYHQFSMIGVCDAIQDLISMKPEDCGIYQPLKKVPESFGAETIAKLQAEGRALIADQVFPAFQKIKDFVEQEYMLACRPSIGCSSLPDGTAHYEAALRFHITCDMTPQQVHETGLQEVARIRAEMQKVLEQVGFSGEFKDFLDHLRKDDSFYYTSEEELLDGFKDIVSSKIRPRLSQLFNDIPDNELSVIPAPPSMANSPAAFYLAPSDDGSRPGIFYVNCSDVRSNPKYEMMTLSLHEGEPGHHLQACYSLNQRNLPSFRRFFEDRRYYEAPGRFAMYTAFMEGWGLYCEYLGKEMGLYEDPYSLFGHLSFEIMRACRLVVDTGMHVMGWSKEQAVQYMKENSAVSPKHIEIEVNRYITWPGQACAYKIGMMKINELREKAKTELGSKFDVHDFHAALLGCGSVPLNILEEVVDQYIQDTKQK</sequence>
<name>A0A6P5AMN7_BRABE</name>
<dbReference type="InterPro" id="IPR010281">
    <property type="entry name" value="DUF885"/>
</dbReference>
<dbReference type="RefSeq" id="XP_019643281.1">
    <property type="nucleotide sequence ID" value="XM_019787722.1"/>
</dbReference>
<accession>A0A6P5AMN7</accession>
<evidence type="ECO:0000313" key="2">
    <source>
        <dbReference type="RefSeq" id="XP_019643281.1"/>
    </source>
</evidence>
<dbReference type="Pfam" id="PF05960">
    <property type="entry name" value="DUF885"/>
    <property type="match status" value="1"/>
</dbReference>
<dbReference type="PANTHER" id="PTHR33361:SF2">
    <property type="entry name" value="DUF885 DOMAIN-CONTAINING PROTEIN"/>
    <property type="match status" value="1"/>
</dbReference>
<dbReference type="GeneID" id="109484456"/>
<reference evidence="2" key="1">
    <citation type="submission" date="2025-08" db="UniProtKB">
        <authorList>
            <consortium name="RefSeq"/>
        </authorList>
    </citation>
    <scope>IDENTIFICATION</scope>
    <source>
        <tissue evidence="2">Gonad</tissue>
    </source>
</reference>
<dbReference type="OrthoDB" id="5959877at2759"/>
<gene>
    <name evidence="2" type="primary">LOC109484456</name>
</gene>